<comment type="caution">
    <text evidence="1">The sequence shown here is derived from an EMBL/GenBank/DDBJ whole genome shotgun (WGS) entry which is preliminary data.</text>
</comment>
<evidence type="ECO:0000313" key="1">
    <source>
        <dbReference type="EMBL" id="MBP1299781.1"/>
    </source>
</evidence>
<evidence type="ECO:0000313" key="2">
    <source>
        <dbReference type="Proteomes" id="UP000673383"/>
    </source>
</evidence>
<organism evidence="1 2">
    <name type="scientific">Bradyrhizobium elkanii</name>
    <dbReference type="NCBI Taxonomy" id="29448"/>
    <lineage>
        <taxon>Bacteria</taxon>
        <taxon>Pseudomonadati</taxon>
        <taxon>Pseudomonadota</taxon>
        <taxon>Alphaproteobacteria</taxon>
        <taxon>Hyphomicrobiales</taxon>
        <taxon>Nitrobacteraceae</taxon>
        <taxon>Bradyrhizobium</taxon>
    </lineage>
</organism>
<dbReference type="Proteomes" id="UP000673383">
    <property type="component" value="Unassembled WGS sequence"/>
</dbReference>
<dbReference type="AlphaFoldDB" id="A0A8I2CBR9"/>
<accession>A0A8I2CBR9</accession>
<protein>
    <submittedName>
        <fullName evidence="1">Uncharacterized protein</fullName>
    </submittedName>
</protein>
<gene>
    <name evidence="1" type="ORF">JOH49_009534</name>
</gene>
<dbReference type="EMBL" id="JAFICZ010000001">
    <property type="protein sequence ID" value="MBP1299781.1"/>
    <property type="molecule type" value="Genomic_DNA"/>
</dbReference>
<proteinExistence type="predicted"/>
<reference evidence="1" key="1">
    <citation type="submission" date="2021-02" db="EMBL/GenBank/DDBJ databases">
        <title>Genomic Encyclopedia of Type Strains, Phase IV (KMG-V): Genome sequencing to study the core and pangenomes of soil and plant-associated prokaryotes.</title>
        <authorList>
            <person name="Whitman W."/>
        </authorList>
    </citation>
    <scope>NUCLEOTIDE SEQUENCE</scope>
    <source>
        <strain evidence="1">USDA 406</strain>
    </source>
</reference>
<name>A0A8I2CBR9_BRAEL</name>
<sequence>MRGGLSDGTAPAAAPTFGVIQKHRNILAPWGNPFALTLDFGAPRNHGSTSKILPATGSA</sequence>